<feature type="domain" description="Thioredoxin" evidence="1">
    <location>
        <begin position="333"/>
        <end position="482"/>
    </location>
</feature>
<dbReference type="SUPFAM" id="SSF52833">
    <property type="entry name" value="Thioredoxin-like"/>
    <property type="match status" value="1"/>
</dbReference>
<evidence type="ECO:0000259" key="1">
    <source>
        <dbReference type="PROSITE" id="PS51352"/>
    </source>
</evidence>
<dbReference type="EMBL" id="BAAAFI010000008">
    <property type="protein sequence ID" value="GAA0878965.1"/>
    <property type="molecule type" value="Genomic_DNA"/>
</dbReference>
<dbReference type="PANTHER" id="PTHR42852:SF13">
    <property type="entry name" value="PROTEIN DIPZ"/>
    <property type="match status" value="1"/>
</dbReference>
<proteinExistence type="predicted"/>
<accession>A0ABP3YC68</accession>
<protein>
    <recommendedName>
        <fullName evidence="1">Thioredoxin domain-containing protein</fullName>
    </recommendedName>
</protein>
<keyword evidence="3" id="KW-1185">Reference proteome</keyword>
<gene>
    <name evidence="2" type="ORF">GCM10009119_19330</name>
</gene>
<dbReference type="Gene3D" id="3.40.30.10">
    <property type="entry name" value="Glutaredoxin"/>
    <property type="match status" value="1"/>
</dbReference>
<organism evidence="2 3">
    <name type="scientific">Algoriphagus jejuensis</name>
    <dbReference type="NCBI Taxonomy" id="419934"/>
    <lineage>
        <taxon>Bacteria</taxon>
        <taxon>Pseudomonadati</taxon>
        <taxon>Bacteroidota</taxon>
        <taxon>Cytophagia</taxon>
        <taxon>Cytophagales</taxon>
        <taxon>Cyclobacteriaceae</taxon>
        <taxon>Algoriphagus</taxon>
    </lineage>
</organism>
<dbReference type="InterPro" id="IPR013766">
    <property type="entry name" value="Thioredoxin_domain"/>
</dbReference>
<sequence>MLYLEIDSPNPPDTLWVTYWEHLLIDQKSVTPGISFPVVGKYGNLFEGSIQKKVYLCELPQGITDGFLSIGKGRSTLIHQWFFSSGDRVRIHFNLVSGKTLFGGPDQNFYRAQYGLDQLFAEEQFNRDPVMVSESRKSLFQDSLAERLYREAQSRPDDLFVRMKVLVTDTERWEQFGNIAKVPVDQHPAWRLLHKAQDSLTAHQISLLGGRVAGALLSSGLTWASMGSAIPENDPTQYQMLQDWVGQFGLEQLDSNYPLLIHSESRLIRLTATLQNRQFLEVWKDFDSPLKDEILGTYLLENFNTLGAELAPLLDTSLSLVESPWIRDKLETLAAVYSVPVFSGELFDESGSPVDLNDFTAKTLLIHFWISGCRFCIDDYQRVMKALSDRFEADPDILLISVNVDSRESTWKNSLESGRYTSPQILNLKAYPGRGIAGYYRIHSYPQKMIVGPDSKVRLQAANHLDSDYLSALLVKISTEASPSFSLPQTSNQ</sequence>
<dbReference type="PROSITE" id="PS51352">
    <property type="entry name" value="THIOREDOXIN_2"/>
    <property type="match status" value="1"/>
</dbReference>
<reference evidence="3" key="1">
    <citation type="journal article" date="2019" name="Int. J. Syst. Evol. Microbiol.">
        <title>The Global Catalogue of Microorganisms (GCM) 10K type strain sequencing project: providing services to taxonomists for standard genome sequencing and annotation.</title>
        <authorList>
            <consortium name="The Broad Institute Genomics Platform"/>
            <consortium name="The Broad Institute Genome Sequencing Center for Infectious Disease"/>
            <person name="Wu L."/>
            <person name="Ma J."/>
        </authorList>
    </citation>
    <scope>NUCLEOTIDE SEQUENCE [LARGE SCALE GENOMIC DNA]</scope>
    <source>
        <strain evidence="3">JCM 16112</strain>
    </source>
</reference>
<name>A0ABP3YC68_9BACT</name>
<dbReference type="Proteomes" id="UP001500469">
    <property type="component" value="Unassembled WGS sequence"/>
</dbReference>
<dbReference type="PANTHER" id="PTHR42852">
    <property type="entry name" value="THIOL:DISULFIDE INTERCHANGE PROTEIN DSBE"/>
    <property type="match status" value="1"/>
</dbReference>
<evidence type="ECO:0000313" key="3">
    <source>
        <dbReference type="Proteomes" id="UP001500469"/>
    </source>
</evidence>
<dbReference type="InterPro" id="IPR036249">
    <property type="entry name" value="Thioredoxin-like_sf"/>
</dbReference>
<evidence type="ECO:0000313" key="2">
    <source>
        <dbReference type="EMBL" id="GAA0878965.1"/>
    </source>
</evidence>
<dbReference type="InterPro" id="IPR050553">
    <property type="entry name" value="Thioredoxin_ResA/DsbE_sf"/>
</dbReference>
<comment type="caution">
    <text evidence="2">The sequence shown here is derived from an EMBL/GenBank/DDBJ whole genome shotgun (WGS) entry which is preliminary data.</text>
</comment>